<dbReference type="InterPro" id="IPR027417">
    <property type="entry name" value="P-loop_NTPase"/>
</dbReference>
<comment type="catalytic activity">
    <reaction evidence="7">
        <text>cob(II)yrinate + 2 L-glutamine + 2 ATP + 2 H2O = cob(II)yrinate a,c diamide + 2 L-glutamate + 2 ADP + 2 phosphate + 2 H(+)</text>
        <dbReference type="Rhea" id="RHEA:26289"/>
        <dbReference type="ChEBI" id="CHEBI:15377"/>
        <dbReference type="ChEBI" id="CHEBI:15378"/>
        <dbReference type="ChEBI" id="CHEBI:29985"/>
        <dbReference type="ChEBI" id="CHEBI:30616"/>
        <dbReference type="ChEBI" id="CHEBI:43474"/>
        <dbReference type="ChEBI" id="CHEBI:58359"/>
        <dbReference type="ChEBI" id="CHEBI:58537"/>
        <dbReference type="ChEBI" id="CHEBI:58894"/>
        <dbReference type="ChEBI" id="CHEBI:456216"/>
        <dbReference type="EC" id="6.3.5.11"/>
    </reaction>
</comment>
<comment type="pathway">
    <text evidence="7">Cofactor biosynthesis; adenosylcobalamin biosynthesis; cob(II)yrinate a,c-diamide from sirohydrochlorin (anaerobic route): step 10/10.</text>
</comment>
<keyword evidence="11" id="KW-1185">Reference proteome</keyword>
<dbReference type="InterPro" id="IPR029062">
    <property type="entry name" value="Class_I_gatase-like"/>
</dbReference>
<dbReference type="Proteomes" id="UP000010467">
    <property type="component" value="Chromosome"/>
</dbReference>
<keyword evidence="3 7" id="KW-0547">Nucleotide-binding</keyword>
<evidence type="ECO:0000313" key="11">
    <source>
        <dbReference type="Proteomes" id="UP000010467"/>
    </source>
</evidence>
<evidence type="ECO:0000256" key="5">
    <source>
        <dbReference type="ARBA" id="ARBA00022842"/>
    </source>
</evidence>
<dbReference type="Pfam" id="PF01656">
    <property type="entry name" value="CbiA"/>
    <property type="match status" value="1"/>
</dbReference>
<evidence type="ECO:0000256" key="3">
    <source>
        <dbReference type="ARBA" id="ARBA00022741"/>
    </source>
</evidence>
<dbReference type="HOGENOM" id="CLU_022752_2_0_0"/>
<feature type="domain" description="CobQ/CobB/MinD/ParA nucleotide binding" evidence="8">
    <location>
        <begin position="6"/>
        <end position="190"/>
    </location>
</feature>
<proteinExistence type="inferred from homology"/>
<comment type="function">
    <text evidence="7">Catalyzes the ATP-dependent amidation of the two carboxylate groups at positions a and c of cobyrinate, using either L-glutamine or ammonia as the nitrogen source.</text>
</comment>
<organism evidence="10 11">
    <name type="scientific">Deinococcus peraridilitoris (strain DSM 19664 / LMG 22246 / CIP 109416 / KR-200)</name>
    <dbReference type="NCBI Taxonomy" id="937777"/>
    <lineage>
        <taxon>Bacteria</taxon>
        <taxon>Thermotogati</taxon>
        <taxon>Deinococcota</taxon>
        <taxon>Deinococci</taxon>
        <taxon>Deinococcales</taxon>
        <taxon>Deinococcaceae</taxon>
        <taxon>Deinococcus</taxon>
    </lineage>
</organism>
<dbReference type="STRING" id="937777.Deipe_2316"/>
<feature type="site" description="Increases nucleophilicity of active site Cys" evidence="7">
    <location>
        <position position="423"/>
    </location>
</feature>
<keyword evidence="5 7" id="KW-0460">Magnesium</keyword>
<dbReference type="InterPro" id="IPR002586">
    <property type="entry name" value="CobQ/CobB/MinD/ParA_Nub-bd_dom"/>
</dbReference>
<keyword evidence="2 7" id="KW-0436">Ligase</keyword>
<dbReference type="GO" id="GO:0009236">
    <property type="term" value="P:cobalamin biosynthetic process"/>
    <property type="evidence" value="ECO:0007669"/>
    <property type="project" value="UniProtKB-UniRule"/>
</dbReference>
<feature type="active site" description="Nucleophile" evidence="7">
    <location>
        <position position="326"/>
    </location>
</feature>
<reference evidence="11" key="1">
    <citation type="submission" date="2012-03" db="EMBL/GenBank/DDBJ databases">
        <title>Complete sequence of chromosome of Deinococcus peraridilitoris DSM 19664.</title>
        <authorList>
            <person name="Lucas S."/>
            <person name="Copeland A."/>
            <person name="Lapidus A."/>
            <person name="Glavina del Rio T."/>
            <person name="Dalin E."/>
            <person name="Tice H."/>
            <person name="Bruce D."/>
            <person name="Goodwin L."/>
            <person name="Pitluck S."/>
            <person name="Peters L."/>
            <person name="Mikhailova N."/>
            <person name="Lu M."/>
            <person name="Kyrpides N."/>
            <person name="Mavromatis K."/>
            <person name="Ivanova N."/>
            <person name="Brettin T."/>
            <person name="Detter J.C."/>
            <person name="Han C."/>
            <person name="Larimer F."/>
            <person name="Land M."/>
            <person name="Hauser L."/>
            <person name="Markowitz V."/>
            <person name="Cheng J.-F."/>
            <person name="Hugenholtz P."/>
            <person name="Woyke T."/>
            <person name="Wu D."/>
            <person name="Pukall R."/>
            <person name="Steenblock K."/>
            <person name="Brambilla E."/>
            <person name="Klenk H.-P."/>
            <person name="Eisen J.A."/>
        </authorList>
    </citation>
    <scope>NUCLEOTIDE SEQUENCE [LARGE SCALE GENOMIC DNA]</scope>
    <source>
        <strain evidence="11">DSM 19664 / LMG 22246 / CIP 109416 / KR-200</strain>
    </source>
</reference>
<dbReference type="Gene3D" id="3.40.50.300">
    <property type="entry name" value="P-loop containing nucleotide triphosphate hydrolases"/>
    <property type="match status" value="1"/>
</dbReference>
<gene>
    <name evidence="7" type="primary">cbiA</name>
    <name evidence="10" type="ordered locus">Deipe_2316</name>
</gene>
<keyword evidence="6 7" id="KW-0315">Glutamine amidotransferase</keyword>
<dbReference type="NCBIfam" id="NF002204">
    <property type="entry name" value="PRK01077.1"/>
    <property type="match status" value="1"/>
</dbReference>
<evidence type="ECO:0000259" key="9">
    <source>
        <dbReference type="Pfam" id="PF07685"/>
    </source>
</evidence>
<dbReference type="InterPro" id="IPR011698">
    <property type="entry name" value="GATase_3"/>
</dbReference>
<feature type="domain" description="CobB/CobQ-like glutamine amidotransferase" evidence="9">
    <location>
        <begin position="245"/>
        <end position="429"/>
    </location>
</feature>
<dbReference type="PROSITE" id="PS51274">
    <property type="entry name" value="GATASE_COBBQ"/>
    <property type="match status" value="1"/>
</dbReference>
<dbReference type="EMBL" id="CP003382">
    <property type="protein sequence ID" value="AFZ67796.1"/>
    <property type="molecule type" value="Genomic_DNA"/>
</dbReference>
<evidence type="ECO:0000256" key="2">
    <source>
        <dbReference type="ARBA" id="ARBA00022598"/>
    </source>
</evidence>
<dbReference type="CDD" id="cd05388">
    <property type="entry name" value="CobB_N"/>
    <property type="match status" value="1"/>
</dbReference>
<dbReference type="PANTHER" id="PTHR43873:SF1">
    <property type="entry name" value="COBYRINATE A,C-DIAMIDE SYNTHASE"/>
    <property type="match status" value="1"/>
</dbReference>
<dbReference type="CDD" id="cd03130">
    <property type="entry name" value="GATase1_CobB"/>
    <property type="match status" value="1"/>
</dbReference>
<keyword evidence="7" id="KW-0169">Cobalamin biosynthesis</keyword>
<dbReference type="SUPFAM" id="SSF52317">
    <property type="entry name" value="Class I glutamine amidotransferase-like"/>
    <property type="match status" value="1"/>
</dbReference>
<evidence type="ECO:0000256" key="1">
    <source>
        <dbReference type="ARBA" id="ARBA00001946"/>
    </source>
</evidence>
<evidence type="ECO:0000259" key="8">
    <source>
        <dbReference type="Pfam" id="PF01656"/>
    </source>
</evidence>
<keyword evidence="4 7" id="KW-0067">ATP-binding</keyword>
<comment type="domain">
    <text evidence="7">Comprises of two domains. The C-terminal domain contains the binding site for glutamine and catalyzes the hydrolysis of this substrate to glutamate and ammonia. The N-terminal domain is anticipated to bind ATP and cobyrinate and catalyzes the ultimate synthesis of the diamide product. The ammonia produced via the glutaminase domain is probably translocated to the adjacent domain via a molecular tunnel, where it reacts with an activated intermediate.</text>
</comment>
<evidence type="ECO:0000256" key="6">
    <source>
        <dbReference type="ARBA" id="ARBA00022962"/>
    </source>
</evidence>
<dbReference type="EC" id="6.3.5.11" evidence="7"/>
<dbReference type="Gene3D" id="3.40.50.880">
    <property type="match status" value="1"/>
</dbReference>
<evidence type="ECO:0000313" key="10">
    <source>
        <dbReference type="EMBL" id="AFZ67796.1"/>
    </source>
</evidence>
<dbReference type="KEGG" id="dpd:Deipe_2316"/>
<dbReference type="Pfam" id="PF07685">
    <property type="entry name" value="GATase_3"/>
    <property type="match status" value="1"/>
</dbReference>
<dbReference type="GO" id="GO:0005524">
    <property type="term" value="F:ATP binding"/>
    <property type="evidence" value="ECO:0007669"/>
    <property type="project" value="UniProtKB-UniRule"/>
</dbReference>
<dbReference type="eggNOG" id="COG1797">
    <property type="taxonomic scope" value="Bacteria"/>
</dbReference>
<dbReference type="GO" id="GO:0042242">
    <property type="term" value="F:cobyrinic acid a,c-diamide synthase activity"/>
    <property type="evidence" value="ECO:0007669"/>
    <property type="project" value="UniProtKB-UniRule"/>
</dbReference>
<comment type="cofactor">
    <cofactor evidence="1 7">
        <name>Mg(2+)</name>
        <dbReference type="ChEBI" id="CHEBI:18420"/>
    </cofactor>
</comment>
<dbReference type="RefSeq" id="WP_015236098.1">
    <property type="nucleotide sequence ID" value="NC_019793.1"/>
</dbReference>
<name>L0A1S5_DEIPD</name>
<protein>
    <recommendedName>
        <fullName evidence="7">Cobyrinate a,c-diamide synthase</fullName>
        <ecNumber evidence="7">6.3.5.11</ecNumber>
    </recommendedName>
    <alternativeName>
        <fullName evidence="7">Cobyrinic acid a,c-diamide synthetase</fullName>
    </alternativeName>
</protein>
<evidence type="ECO:0000256" key="4">
    <source>
        <dbReference type="ARBA" id="ARBA00022840"/>
    </source>
</evidence>
<evidence type="ECO:0000256" key="7">
    <source>
        <dbReference type="HAMAP-Rule" id="MF_00027"/>
    </source>
</evidence>
<dbReference type="InterPro" id="IPR004484">
    <property type="entry name" value="CbiA/CobB_synth"/>
</dbReference>
<comment type="similarity">
    <text evidence="7">Belongs to the CobB/CbiA family.</text>
</comment>
<dbReference type="SUPFAM" id="SSF52540">
    <property type="entry name" value="P-loop containing nucleoside triphosphate hydrolases"/>
    <property type="match status" value="1"/>
</dbReference>
<dbReference type="PANTHER" id="PTHR43873">
    <property type="entry name" value="COBYRINATE A,C-DIAMIDE SYNTHASE"/>
    <property type="match status" value="1"/>
</dbReference>
<accession>L0A1S5</accession>
<dbReference type="AlphaFoldDB" id="L0A1S5"/>
<sequence>MTPRLIVAAPHSGAGKTTVTAAILAGLRAHGLRVQPFKAGPDYLDPTHLGAAAGVAARNLDSFLLPPGTLEALFVRAARGADVSIIEGVMGLFDGRDPLSDDASTADLARRLGVPVVLVLDVRGAARSAAAMALGFARFAPDLNIAGVILNRVGSERHARLCEAALAQVGVRSFGFLPRDERVGVPERHMGLVLAGEARIDHAALTHAAQQLDLPGLLEVARSSPPLPDPPALLPRTPRPARACIALARDEAFNFYYPDALDVLRDLGAELIEFSPLRDGCVPDAGALLIGGGYPELHAAPLSANTAMRASVRSFAASGRPVIAECGGLMYLGETLRDLGGRSHRMCGVIPARTVMRQRPILGYREVVTRSQTPYGPAGTGLRGHEFHFSELETPLQPPAYGRVGGGETEGYAAGNVLASYVHLHLAAHPEAAEHFVELAARWTGRTQEAQGTPEASP</sequence>
<dbReference type="UniPathway" id="UPA00148">
    <property type="reaction ID" value="UER00231"/>
</dbReference>
<dbReference type="HAMAP" id="MF_00027">
    <property type="entry name" value="CobB_CbiA"/>
    <property type="match status" value="1"/>
</dbReference>
<comment type="miscellaneous">
    <text evidence="7">The a and c carboxylates of cobyrinate are activated for nucleophilic attack via formation of a phosphorylated intermediate by ATP. CbiA catalyzes first the amidation of the c-carboxylate, and then that of the a-carboxylate.</text>
</comment>
<dbReference type="NCBIfam" id="TIGR00379">
    <property type="entry name" value="cobB"/>
    <property type="match status" value="1"/>
</dbReference>
<dbReference type="PATRIC" id="fig|937777.3.peg.2318"/>
<dbReference type="OrthoDB" id="9764035at2"/>